<dbReference type="RefSeq" id="WP_016526353.1">
    <property type="nucleotide sequence ID" value="NZ_KE332518.1"/>
</dbReference>
<dbReference type="Pfam" id="PF17762">
    <property type="entry name" value="HTH_ParB"/>
    <property type="match status" value="1"/>
</dbReference>
<keyword evidence="2" id="KW-0159">Chromosome partition</keyword>
<dbReference type="STRING" id="1125699.HMPREF9194_02095"/>
<keyword evidence="7" id="KW-1185">Reference proteome</keyword>
<dbReference type="InterPro" id="IPR041468">
    <property type="entry name" value="HTH_ParB/Spo0J"/>
</dbReference>
<dbReference type="PANTHER" id="PTHR33375:SF1">
    <property type="entry name" value="CHROMOSOME-PARTITIONING PROTEIN PARB-RELATED"/>
    <property type="match status" value="1"/>
</dbReference>
<dbReference type="Gene3D" id="3.90.1530.30">
    <property type="match status" value="1"/>
</dbReference>
<dbReference type="InterPro" id="IPR004437">
    <property type="entry name" value="ParB/RepB/Spo0J"/>
</dbReference>
<feature type="domain" description="ParB-like N-terminal" evidence="5">
    <location>
        <begin position="44"/>
        <end position="134"/>
    </location>
</feature>
<dbReference type="Pfam" id="PF23552">
    <property type="entry name" value="ParB_C"/>
    <property type="match status" value="1"/>
</dbReference>
<evidence type="ECO:0000313" key="6">
    <source>
        <dbReference type="EMBL" id="EPF31744.1"/>
    </source>
</evidence>
<feature type="compositionally biased region" description="Basic and acidic residues" evidence="4">
    <location>
        <begin position="17"/>
        <end position="40"/>
    </location>
</feature>
<evidence type="ECO:0000256" key="2">
    <source>
        <dbReference type="ARBA" id="ARBA00022829"/>
    </source>
</evidence>
<feature type="region of interest" description="Disordered" evidence="4">
    <location>
        <begin position="1"/>
        <end position="40"/>
    </location>
</feature>
<dbReference type="Proteomes" id="UP000014541">
    <property type="component" value="Unassembled WGS sequence"/>
</dbReference>
<organism evidence="6 7">
    <name type="scientific">Treponema maltophilum ATCC 51939</name>
    <dbReference type="NCBI Taxonomy" id="1125699"/>
    <lineage>
        <taxon>Bacteria</taxon>
        <taxon>Pseudomonadati</taxon>
        <taxon>Spirochaetota</taxon>
        <taxon>Spirochaetia</taxon>
        <taxon>Spirochaetales</taxon>
        <taxon>Treponemataceae</taxon>
        <taxon>Treponema</taxon>
    </lineage>
</organism>
<evidence type="ECO:0000256" key="1">
    <source>
        <dbReference type="ARBA" id="ARBA00006295"/>
    </source>
</evidence>
<dbReference type="GO" id="GO:0005694">
    <property type="term" value="C:chromosome"/>
    <property type="evidence" value="ECO:0007669"/>
    <property type="project" value="TreeGrafter"/>
</dbReference>
<dbReference type="GO" id="GO:0003677">
    <property type="term" value="F:DNA binding"/>
    <property type="evidence" value="ECO:0007669"/>
    <property type="project" value="UniProtKB-KW"/>
</dbReference>
<dbReference type="PANTHER" id="PTHR33375">
    <property type="entry name" value="CHROMOSOME-PARTITIONING PROTEIN PARB-RELATED"/>
    <property type="match status" value="1"/>
</dbReference>
<comment type="caution">
    <text evidence="6">The sequence shown here is derived from an EMBL/GenBank/DDBJ whole genome shotgun (WGS) entry which is preliminary data.</text>
</comment>
<dbReference type="InterPro" id="IPR050336">
    <property type="entry name" value="Chromosome_partition/occlusion"/>
</dbReference>
<dbReference type="OrthoDB" id="9802051at2"/>
<dbReference type="FunFam" id="3.90.1530.30:FF:000001">
    <property type="entry name" value="Chromosome partitioning protein ParB"/>
    <property type="match status" value="1"/>
</dbReference>
<comment type="similarity">
    <text evidence="1">Belongs to the ParB family.</text>
</comment>
<proteinExistence type="inferred from homology"/>
<reference evidence="6 7" key="1">
    <citation type="submission" date="2013-04" db="EMBL/GenBank/DDBJ databases">
        <title>The Genome Sequence of Treponema maltophilum ATCC 51939.</title>
        <authorList>
            <consortium name="The Broad Institute Genomics Platform"/>
            <person name="Earl A."/>
            <person name="Ward D."/>
            <person name="Feldgarden M."/>
            <person name="Gevers D."/>
            <person name="Leonetti C."/>
            <person name="Blanton J.M."/>
            <person name="Dewhirst F.E."/>
            <person name="Izard J."/>
            <person name="Walker B."/>
            <person name="Young S."/>
            <person name="Zeng Q."/>
            <person name="Gargeya S."/>
            <person name="Fitzgerald M."/>
            <person name="Haas B."/>
            <person name="Abouelleil A."/>
            <person name="Allen A.W."/>
            <person name="Alvarado L."/>
            <person name="Arachchi H.M."/>
            <person name="Berlin A.M."/>
            <person name="Chapman S.B."/>
            <person name="Gainer-Dewar J."/>
            <person name="Goldberg J."/>
            <person name="Griggs A."/>
            <person name="Gujja S."/>
            <person name="Hansen M."/>
            <person name="Howarth C."/>
            <person name="Imamovic A."/>
            <person name="Ireland A."/>
            <person name="Larimer J."/>
            <person name="McCowan C."/>
            <person name="Murphy C."/>
            <person name="Pearson M."/>
            <person name="Poon T.W."/>
            <person name="Priest M."/>
            <person name="Roberts A."/>
            <person name="Saif S."/>
            <person name="Shea T."/>
            <person name="Sisk P."/>
            <person name="Sykes S."/>
            <person name="Wortman J."/>
            <person name="Nusbaum C."/>
            <person name="Birren B."/>
        </authorList>
    </citation>
    <scope>NUCLEOTIDE SEQUENCE [LARGE SCALE GENOMIC DNA]</scope>
    <source>
        <strain evidence="6 7">ATCC 51939</strain>
    </source>
</reference>
<dbReference type="AlphaFoldDB" id="S3L4K1"/>
<sequence>MAKGGLGKGLDALLPQAEREAETSKKISEPSAKAKKESKDGAEVFIDVDLLQPNPHQPRREFDEEALQNLADSIKENGVIQPILAESAPDGTFWIIAGERRTRAARLAGLKQVPVRIQKFSETKKLEVALVENIQREDLNPLEEAKAYHKLMELGNLSQEETARRVGKNRSTVANALRLLKLPDDMQKALGTEAFSAGHARAVLSVADPSLRRTLFTRITDEKLSVREAEEIAAEMNSGKKLPVKTKVKSADKREPDYVFLEQRLIEKLGTKVSLRGNFDKGAITLEYFSREDLDRFYNLLTGADK</sequence>
<dbReference type="EMBL" id="ATFF01000006">
    <property type="protein sequence ID" value="EPF31744.1"/>
    <property type="molecule type" value="Genomic_DNA"/>
</dbReference>
<dbReference type="SUPFAM" id="SSF110849">
    <property type="entry name" value="ParB/Sulfiredoxin"/>
    <property type="match status" value="1"/>
</dbReference>
<dbReference type="InterPro" id="IPR003115">
    <property type="entry name" value="ParB_N"/>
</dbReference>
<evidence type="ECO:0000259" key="5">
    <source>
        <dbReference type="SMART" id="SM00470"/>
    </source>
</evidence>
<dbReference type="InterPro" id="IPR036086">
    <property type="entry name" value="ParB/Sulfiredoxin_sf"/>
</dbReference>
<dbReference type="FunFam" id="1.10.10.2830:FF:000001">
    <property type="entry name" value="Chromosome partitioning protein ParB"/>
    <property type="match status" value="1"/>
</dbReference>
<dbReference type="GO" id="GO:0045881">
    <property type="term" value="P:positive regulation of sporulation resulting in formation of a cellular spore"/>
    <property type="evidence" value="ECO:0007669"/>
    <property type="project" value="TreeGrafter"/>
</dbReference>
<evidence type="ECO:0000313" key="7">
    <source>
        <dbReference type="Proteomes" id="UP000014541"/>
    </source>
</evidence>
<dbReference type="Gene3D" id="1.10.10.2830">
    <property type="match status" value="1"/>
</dbReference>
<dbReference type="SMART" id="SM00470">
    <property type="entry name" value="ParB"/>
    <property type="match status" value="1"/>
</dbReference>
<protein>
    <submittedName>
        <fullName evidence="6">ParB-like partition protein</fullName>
    </submittedName>
</protein>
<dbReference type="InterPro" id="IPR057240">
    <property type="entry name" value="ParB_dimer_C"/>
</dbReference>
<dbReference type="GO" id="GO:0007059">
    <property type="term" value="P:chromosome segregation"/>
    <property type="evidence" value="ECO:0007669"/>
    <property type="project" value="UniProtKB-KW"/>
</dbReference>
<dbReference type="HOGENOM" id="CLU_023853_0_0_12"/>
<evidence type="ECO:0000256" key="3">
    <source>
        <dbReference type="ARBA" id="ARBA00023125"/>
    </source>
</evidence>
<dbReference type="SUPFAM" id="SSF109709">
    <property type="entry name" value="KorB DNA-binding domain-like"/>
    <property type="match status" value="1"/>
</dbReference>
<dbReference type="Pfam" id="PF02195">
    <property type="entry name" value="ParB_N"/>
    <property type="match status" value="1"/>
</dbReference>
<dbReference type="eggNOG" id="COG1475">
    <property type="taxonomic scope" value="Bacteria"/>
</dbReference>
<dbReference type="NCBIfam" id="TIGR00180">
    <property type="entry name" value="parB_part"/>
    <property type="match status" value="1"/>
</dbReference>
<gene>
    <name evidence="6" type="ORF">HMPREF9194_02095</name>
</gene>
<keyword evidence="3" id="KW-0238">DNA-binding</keyword>
<dbReference type="PATRIC" id="fig|1125699.3.peg.2119"/>
<evidence type="ECO:0000256" key="4">
    <source>
        <dbReference type="SAM" id="MobiDB-lite"/>
    </source>
</evidence>
<accession>S3L4K1</accession>
<dbReference type="CDD" id="cd16393">
    <property type="entry name" value="SPO0J_N"/>
    <property type="match status" value="1"/>
</dbReference>
<name>S3L4K1_TREMA</name>